<dbReference type="STRING" id="658445.H744_1c0946"/>
<sequence length="213" mass="23597">MSEHQQPAVPSRYTLAILLFEGFDLLQVSAAISLFHSLPGKFEILLISENGESVASQQQVVLNADLSYQALMAYDILYVPGGSGIETVTGSEPVVSWLAKQCRHDTLVCSSCLGAALLAQAGLLENHTATTNKQHFNWVTQFGKQVNWRPVARWTQDKRIFTSSGNTACLDMFIAIIAEYLNEETARKLAIALEYLWINDPEDDPFAPLHIVE</sequence>
<gene>
    <name evidence="2" type="ORF">H744_1c0946</name>
</gene>
<dbReference type="Gene3D" id="3.40.50.880">
    <property type="match status" value="1"/>
</dbReference>
<protein>
    <recommendedName>
        <fullName evidence="1">DJ-1/PfpI domain-containing protein</fullName>
    </recommendedName>
</protein>
<dbReference type="PANTHER" id="PTHR43130:SF15">
    <property type="entry name" value="THIJ_PFPI FAMILY PROTEIN (AFU_ORTHOLOGUE AFUA_5G14240)"/>
    <property type="match status" value="1"/>
</dbReference>
<name>A0A0C5W3G2_9GAMM</name>
<dbReference type="KEGG" id="pgb:H744_1c0946"/>
<reference evidence="2 3" key="1">
    <citation type="submission" date="2013-05" db="EMBL/GenBank/DDBJ databases">
        <title>Complete genome sequence of the lipase-producing bacterium Photobacterium gaetbulicola Gung47.</title>
        <authorList>
            <person name="Kim Y.-O."/>
        </authorList>
    </citation>
    <scope>NUCLEOTIDE SEQUENCE [LARGE SCALE GENOMIC DNA]</scope>
    <source>
        <strain evidence="2 3">Gung47</strain>
    </source>
</reference>
<dbReference type="OrthoDB" id="9803764at2"/>
<dbReference type="AlphaFoldDB" id="A0A0C5W3G2"/>
<evidence type="ECO:0000313" key="3">
    <source>
        <dbReference type="Proteomes" id="UP000032303"/>
    </source>
</evidence>
<feature type="domain" description="DJ-1/PfpI" evidence="1">
    <location>
        <begin position="16"/>
        <end position="178"/>
    </location>
</feature>
<dbReference type="Pfam" id="PF01965">
    <property type="entry name" value="DJ-1_PfpI"/>
    <property type="match status" value="1"/>
</dbReference>
<dbReference type="PATRIC" id="fig|658445.3.peg.1023"/>
<dbReference type="InterPro" id="IPR052158">
    <property type="entry name" value="INH-QAR"/>
</dbReference>
<dbReference type="HOGENOM" id="CLU_000445_44_8_6"/>
<dbReference type="InterPro" id="IPR002818">
    <property type="entry name" value="DJ-1/PfpI"/>
</dbReference>
<evidence type="ECO:0000313" key="2">
    <source>
        <dbReference type="EMBL" id="AJR05971.1"/>
    </source>
</evidence>
<dbReference type="EMBL" id="CP005973">
    <property type="protein sequence ID" value="AJR05971.1"/>
    <property type="molecule type" value="Genomic_DNA"/>
</dbReference>
<keyword evidence="3" id="KW-1185">Reference proteome</keyword>
<organism evidence="2 3">
    <name type="scientific">Photobacterium gaetbulicola Gung47</name>
    <dbReference type="NCBI Taxonomy" id="658445"/>
    <lineage>
        <taxon>Bacteria</taxon>
        <taxon>Pseudomonadati</taxon>
        <taxon>Pseudomonadota</taxon>
        <taxon>Gammaproteobacteria</taxon>
        <taxon>Vibrionales</taxon>
        <taxon>Vibrionaceae</taxon>
        <taxon>Photobacterium</taxon>
    </lineage>
</organism>
<dbReference type="PANTHER" id="PTHR43130">
    <property type="entry name" value="ARAC-FAMILY TRANSCRIPTIONAL REGULATOR"/>
    <property type="match status" value="1"/>
</dbReference>
<dbReference type="Proteomes" id="UP000032303">
    <property type="component" value="Chromosome 1"/>
</dbReference>
<accession>A0A0C5W3G2</accession>
<dbReference type="InterPro" id="IPR029062">
    <property type="entry name" value="Class_I_gatase-like"/>
</dbReference>
<proteinExistence type="predicted"/>
<evidence type="ECO:0000259" key="1">
    <source>
        <dbReference type="Pfam" id="PF01965"/>
    </source>
</evidence>
<dbReference type="SUPFAM" id="SSF52317">
    <property type="entry name" value="Class I glutamine amidotransferase-like"/>
    <property type="match status" value="1"/>
</dbReference>